<dbReference type="EMBL" id="CP015108">
    <property type="protein sequence ID" value="ARF12993.1"/>
    <property type="molecule type" value="Genomic_DNA"/>
</dbReference>
<dbReference type="Proteomes" id="UP000192486">
    <property type="component" value="Chromosome"/>
</dbReference>
<evidence type="ECO:0008006" key="4">
    <source>
        <dbReference type="Google" id="ProtNLM"/>
    </source>
</evidence>
<sequence>MKKSFKFSLIFFVLITLWKWFSTSKIQWLENIILTIGVTLVSTFVDWASKPLEYKKRSD</sequence>
<keyword evidence="3" id="KW-1185">Reference proteome</keyword>
<proteinExistence type="predicted"/>
<evidence type="ECO:0000256" key="1">
    <source>
        <dbReference type="SAM" id="Phobius"/>
    </source>
</evidence>
<reference evidence="2 3" key="1">
    <citation type="submission" date="2016-04" db="EMBL/GenBank/DDBJ databases">
        <title>Comparative Genomics and Epigenetics of Sporosarcina ureae.</title>
        <authorList>
            <person name="Oliver A.S."/>
            <person name="Cooper K.K."/>
        </authorList>
    </citation>
    <scope>NUCLEOTIDE SEQUENCE [LARGE SCALE GENOMIC DNA]</scope>
    <source>
        <strain evidence="2 3">S204</strain>
    </source>
</reference>
<feature type="transmembrane region" description="Helical" evidence="1">
    <location>
        <begin position="33"/>
        <end position="49"/>
    </location>
</feature>
<keyword evidence="1" id="KW-0472">Membrane</keyword>
<keyword evidence="1" id="KW-0812">Transmembrane</keyword>
<gene>
    <name evidence="2" type="ORF">SporoS204_01660</name>
</gene>
<keyword evidence="1" id="KW-1133">Transmembrane helix</keyword>
<protein>
    <recommendedName>
        <fullName evidence="4">Holin</fullName>
    </recommendedName>
</protein>
<accession>A0ABM6JSM7</accession>
<evidence type="ECO:0000313" key="3">
    <source>
        <dbReference type="Proteomes" id="UP000192486"/>
    </source>
</evidence>
<organism evidence="2 3">
    <name type="scientific">Sporosarcina ureae</name>
    <dbReference type="NCBI Taxonomy" id="1571"/>
    <lineage>
        <taxon>Bacteria</taxon>
        <taxon>Bacillati</taxon>
        <taxon>Bacillota</taxon>
        <taxon>Bacilli</taxon>
        <taxon>Bacillales</taxon>
        <taxon>Caryophanaceae</taxon>
        <taxon>Sporosarcina</taxon>
    </lineage>
</organism>
<name>A0ABM6JSM7_SPOUR</name>
<evidence type="ECO:0000313" key="2">
    <source>
        <dbReference type="EMBL" id="ARF12993.1"/>
    </source>
</evidence>